<evidence type="ECO:0000313" key="5">
    <source>
        <dbReference type="EMBL" id="MFC4637766.1"/>
    </source>
</evidence>
<dbReference type="Pfam" id="PF00561">
    <property type="entry name" value="Abhydrolase_1"/>
    <property type="match status" value="1"/>
</dbReference>
<evidence type="ECO:0000313" key="6">
    <source>
        <dbReference type="Proteomes" id="UP001595952"/>
    </source>
</evidence>
<proteinExistence type="inferred from homology"/>
<dbReference type="InterPro" id="IPR005945">
    <property type="entry name" value="Pro_imino_pep"/>
</dbReference>
<dbReference type="EMBL" id="JBHSEI010000002">
    <property type="protein sequence ID" value="MFC4637766.1"/>
    <property type="molecule type" value="Genomic_DNA"/>
</dbReference>
<dbReference type="InterPro" id="IPR029058">
    <property type="entry name" value="AB_hydrolase_fold"/>
</dbReference>
<comment type="similarity">
    <text evidence="1 3">Belongs to the peptidase S33 family.</text>
</comment>
<dbReference type="InterPro" id="IPR000073">
    <property type="entry name" value="AB_hydrolase_1"/>
</dbReference>
<dbReference type="Gene3D" id="3.40.50.1820">
    <property type="entry name" value="alpha/beta hydrolase"/>
    <property type="match status" value="1"/>
</dbReference>
<comment type="caution">
    <text evidence="5">The sequence shown here is derived from an EMBL/GenBank/DDBJ whole genome shotgun (WGS) entry which is preliminary data.</text>
</comment>
<dbReference type="Proteomes" id="UP001595952">
    <property type="component" value="Unassembled WGS sequence"/>
</dbReference>
<evidence type="ECO:0000256" key="2">
    <source>
        <dbReference type="ARBA" id="ARBA00022801"/>
    </source>
</evidence>
<dbReference type="PIRSF" id="PIRSF005539">
    <property type="entry name" value="Pept_S33_TRI_F1"/>
    <property type="match status" value="1"/>
</dbReference>
<sequence length="328" mass="36787">MTPTTDVAQYFDTTGREDALSGGVRLIPITTPHGTFRVWTKRVGNHPSIKVLLLHGGPGATHEYFEAFDSHLPAAGIEYYYYDQLGSAYSDQPDQPELWEVSRFVEEVEQVRLALGLTHENFYLLGHSWGGVLALEYALRYGQHLRGLVISNMMASIPLYNAYAKNVLMPAMDQAALAEIQHLEATGAHDQPRYMELLVPHHYVQHVLRMPADQWPDPVSRAFRHLNPAIYVPLQGPSELGASGKLLHWDRTADLARISVPTLVIGAQHDTMDPAHLAWMAETLPRGQYLHCPDGSHMALYDDQQRYFDGLIRFLNSVDEATTAPARP</sequence>
<dbReference type="PRINTS" id="PR00793">
    <property type="entry name" value="PROAMNOPTASE"/>
</dbReference>
<dbReference type="GO" id="GO:0016787">
    <property type="term" value="F:hydrolase activity"/>
    <property type="evidence" value="ECO:0007669"/>
    <property type="project" value="UniProtKB-KW"/>
</dbReference>
<feature type="domain" description="AB hydrolase-1" evidence="4">
    <location>
        <begin position="51"/>
        <end position="303"/>
    </location>
</feature>
<accession>A0ABV9I5Y1</accession>
<reference evidence="6" key="1">
    <citation type="journal article" date="2019" name="Int. J. Syst. Evol. Microbiol.">
        <title>The Global Catalogue of Microorganisms (GCM) 10K type strain sequencing project: providing services to taxonomists for standard genome sequencing and annotation.</title>
        <authorList>
            <consortium name="The Broad Institute Genomics Platform"/>
            <consortium name="The Broad Institute Genome Sequencing Center for Infectious Disease"/>
            <person name="Wu L."/>
            <person name="Ma J."/>
        </authorList>
    </citation>
    <scope>NUCLEOTIDE SEQUENCE [LARGE SCALE GENOMIC DNA]</scope>
    <source>
        <strain evidence="6">CCUG 55995</strain>
    </source>
</reference>
<evidence type="ECO:0000259" key="4">
    <source>
        <dbReference type="Pfam" id="PF00561"/>
    </source>
</evidence>
<evidence type="ECO:0000256" key="1">
    <source>
        <dbReference type="ARBA" id="ARBA00010088"/>
    </source>
</evidence>
<dbReference type="PANTHER" id="PTHR43798">
    <property type="entry name" value="MONOACYLGLYCEROL LIPASE"/>
    <property type="match status" value="1"/>
</dbReference>
<dbReference type="InterPro" id="IPR050266">
    <property type="entry name" value="AB_hydrolase_sf"/>
</dbReference>
<dbReference type="NCBIfam" id="TIGR01250">
    <property type="entry name" value="pro_imino_pep_2"/>
    <property type="match status" value="1"/>
</dbReference>
<dbReference type="InterPro" id="IPR002410">
    <property type="entry name" value="Peptidase_S33"/>
</dbReference>
<keyword evidence="6" id="KW-1185">Reference proteome</keyword>
<name>A0ABV9I5Y1_9DEIO</name>
<evidence type="ECO:0000256" key="3">
    <source>
        <dbReference type="PIRNR" id="PIRNR005539"/>
    </source>
</evidence>
<dbReference type="SUPFAM" id="SSF53474">
    <property type="entry name" value="alpha/beta-Hydrolases"/>
    <property type="match status" value="1"/>
</dbReference>
<dbReference type="PANTHER" id="PTHR43798:SF33">
    <property type="entry name" value="HYDROLASE, PUTATIVE (AFU_ORTHOLOGUE AFUA_2G14860)-RELATED"/>
    <property type="match status" value="1"/>
</dbReference>
<protein>
    <submittedName>
        <fullName evidence="5">Proline iminopeptidase-family hydrolase</fullName>
    </submittedName>
</protein>
<keyword evidence="2 3" id="KW-0378">Hydrolase</keyword>
<gene>
    <name evidence="5" type="ORF">ACFO0D_05370</name>
</gene>
<dbReference type="RefSeq" id="WP_380060799.1">
    <property type="nucleotide sequence ID" value="NZ_JBHSEI010000002.1"/>
</dbReference>
<organism evidence="5 6">
    <name type="scientific">Deinococcus hohokamensis</name>
    <dbReference type="NCBI Taxonomy" id="309883"/>
    <lineage>
        <taxon>Bacteria</taxon>
        <taxon>Thermotogati</taxon>
        <taxon>Deinococcota</taxon>
        <taxon>Deinococci</taxon>
        <taxon>Deinococcales</taxon>
        <taxon>Deinococcaceae</taxon>
        <taxon>Deinococcus</taxon>
    </lineage>
</organism>